<keyword evidence="8 16" id="KW-0812">Transmembrane</keyword>
<comment type="subcellular location">
    <subcellularLocation>
        <location evidence="1">Cell inner membrane</location>
        <topology evidence="1">Multi-pass membrane protein</topology>
    </subcellularLocation>
</comment>
<keyword evidence="14" id="KW-0829">Tyrosine-protein kinase</keyword>
<comment type="catalytic activity">
    <reaction evidence="15">
        <text>L-tyrosyl-[protein] + ATP = O-phospho-L-tyrosyl-[protein] + ADP + H(+)</text>
        <dbReference type="Rhea" id="RHEA:10596"/>
        <dbReference type="Rhea" id="RHEA-COMP:10136"/>
        <dbReference type="Rhea" id="RHEA-COMP:20101"/>
        <dbReference type="ChEBI" id="CHEBI:15378"/>
        <dbReference type="ChEBI" id="CHEBI:30616"/>
        <dbReference type="ChEBI" id="CHEBI:46858"/>
        <dbReference type="ChEBI" id="CHEBI:61978"/>
        <dbReference type="ChEBI" id="CHEBI:456216"/>
        <dbReference type="EC" id="2.7.10.2"/>
    </reaction>
</comment>
<sequence>MEDHKSPVSTSEIPKAKAFDGGFNIKEEVMKYLFHWKWIVFSILVCMLAAIMYLRYTTPLFSASTTILVKDERKGGLDSELSAFEDLGLGKGVKSNVDNETQIMTSRTIVENAIRRLNLNISYYTQGRVRVTEMYNTSPVICTAYDTDGLFYERSSAVSVNGIDANTYELFNAGGTSLGKFRYGQLIGMKHCKIAIQKNPNKGYFVSDYSVRIVFSKLTNVVAKYKNGLDVVSKVRNSSVIEITLADPVREKAEDLLDALIQIYNEDAIADKNLVAQKTEEFIEQRIDLISKQLGDVEKDAESYKKSNRVTDITSQAGMYMQNAVLYEKALIDVGTQISVTKSMLDYMKKIGKDDLAPINVIPIENMASTLLGEYNKSVIDKIKLAKAGTEKNSTIINLEKKIAEMRTNIIESLETQIGVLEIRQRDLQYQNSLMTGKISEIPTQEREFRIIDRQRNIKESLYLYLLQKREEIAISLKVTPPNAKVIDLAKASESPISPKSNMIYLIAFGIGLVVPLGIIYLIQMLDTKVRRRQDVEAVTDIPFLGNIPRLANPENIINNSERSGAAEAIRIVRTNLEFMLAGKGGNGKAKTLLVTSTLPKEGKTSIAVNLAVTIAMGGKRVLLMGLDVRNPKIQNYIKVPPAGFTNFISQEGGSISDYINKVPEYDNLYVLPSGVIPPNPVELLMNDKVDAAFSLLKEQFDYLIVDTAPVSLVTDTLLIAKHADVSIFVIRANYFEKRLLQLAQTFYEEHKLPNMAVVLNDTVKGKTHGYGGYGYGDYGYGYGATEVVAKPWWKQIFEKKA</sequence>
<dbReference type="SUPFAM" id="SSF52540">
    <property type="entry name" value="P-loop containing nucleoside triphosphate hydrolases"/>
    <property type="match status" value="1"/>
</dbReference>
<keyword evidence="12 16" id="KW-1133">Transmembrane helix</keyword>
<evidence type="ECO:0000259" key="19">
    <source>
        <dbReference type="Pfam" id="PF13807"/>
    </source>
</evidence>
<dbReference type="NCBIfam" id="TIGR01007">
    <property type="entry name" value="eps_fam"/>
    <property type="match status" value="1"/>
</dbReference>
<keyword evidence="11" id="KW-0067">ATP-binding</keyword>
<evidence type="ECO:0000256" key="12">
    <source>
        <dbReference type="ARBA" id="ARBA00022989"/>
    </source>
</evidence>
<dbReference type="Pfam" id="PF13614">
    <property type="entry name" value="AAA_31"/>
    <property type="match status" value="1"/>
</dbReference>
<evidence type="ECO:0000256" key="16">
    <source>
        <dbReference type="SAM" id="Phobius"/>
    </source>
</evidence>
<dbReference type="EMBL" id="JAAMPU010000108">
    <property type="protein sequence ID" value="NMH29493.1"/>
    <property type="molecule type" value="Genomic_DNA"/>
</dbReference>
<keyword evidence="7 20" id="KW-0808">Transferase</keyword>
<evidence type="ECO:0000256" key="5">
    <source>
        <dbReference type="ARBA" id="ARBA00022475"/>
    </source>
</evidence>
<gene>
    <name evidence="20" type="ORF">G6047_15750</name>
</gene>
<dbReference type="RefSeq" id="WP_169528580.1">
    <property type="nucleotide sequence ID" value="NZ_JAAMPU010000108.1"/>
</dbReference>
<dbReference type="EC" id="2.7.10.2" evidence="4"/>
<evidence type="ECO:0000256" key="9">
    <source>
        <dbReference type="ARBA" id="ARBA00022741"/>
    </source>
</evidence>
<dbReference type="GO" id="GO:0004715">
    <property type="term" value="F:non-membrane spanning protein tyrosine kinase activity"/>
    <property type="evidence" value="ECO:0007669"/>
    <property type="project" value="UniProtKB-EC"/>
</dbReference>
<evidence type="ECO:0000259" key="17">
    <source>
        <dbReference type="Pfam" id="PF02706"/>
    </source>
</evidence>
<dbReference type="CDD" id="cd05387">
    <property type="entry name" value="BY-kinase"/>
    <property type="match status" value="1"/>
</dbReference>
<dbReference type="GO" id="GO:0005524">
    <property type="term" value="F:ATP binding"/>
    <property type="evidence" value="ECO:0007669"/>
    <property type="project" value="UniProtKB-KW"/>
</dbReference>
<accession>A0A972FPJ1</accession>
<evidence type="ECO:0000256" key="2">
    <source>
        <dbReference type="ARBA" id="ARBA00007316"/>
    </source>
</evidence>
<dbReference type="AlphaFoldDB" id="A0A972FPJ1"/>
<comment type="caution">
    <text evidence="20">The sequence shown here is derived from an EMBL/GenBank/DDBJ whole genome shotgun (WGS) entry which is preliminary data.</text>
</comment>
<keyword evidence="5" id="KW-1003">Cell membrane</keyword>
<keyword evidence="10" id="KW-0418">Kinase</keyword>
<keyword evidence="13 16" id="KW-0472">Membrane</keyword>
<feature type="domain" description="Tyrosine-protein kinase G-rich" evidence="19">
    <location>
        <begin position="453"/>
        <end position="521"/>
    </location>
</feature>
<evidence type="ECO:0000256" key="14">
    <source>
        <dbReference type="ARBA" id="ARBA00023137"/>
    </source>
</evidence>
<comment type="similarity">
    <text evidence="2">Belongs to the CpsD/CapB family.</text>
</comment>
<dbReference type="InterPro" id="IPR027417">
    <property type="entry name" value="P-loop_NTPase"/>
</dbReference>
<evidence type="ECO:0000256" key="7">
    <source>
        <dbReference type="ARBA" id="ARBA00022679"/>
    </source>
</evidence>
<dbReference type="Gene3D" id="3.40.50.300">
    <property type="entry name" value="P-loop containing nucleotide triphosphate hydrolases"/>
    <property type="match status" value="1"/>
</dbReference>
<dbReference type="InterPro" id="IPR025669">
    <property type="entry name" value="AAA_dom"/>
</dbReference>
<dbReference type="Proteomes" id="UP000712080">
    <property type="component" value="Unassembled WGS sequence"/>
</dbReference>
<keyword evidence="21" id="KW-1185">Reference proteome</keyword>
<evidence type="ECO:0000256" key="8">
    <source>
        <dbReference type="ARBA" id="ARBA00022692"/>
    </source>
</evidence>
<comment type="similarity">
    <text evidence="3">Belongs to the etk/wzc family.</text>
</comment>
<dbReference type="Pfam" id="PF13807">
    <property type="entry name" value="GNVR"/>
    <property type="match status" value="1"/>
</dbReference>
<dbReference type="InterPro" id="IPR032807">
    <property type="entry name" value="GNVR"/>
</dbReference>
<evidence type="ECO:0000259" key="18">
    <source>
        <dbReference type="Pfam" id="PF13614"/>
    </source>
</evidence>
<dbReference type="InterPro" id="IPR003856">
    <property type="entry name" value="LPS_length_determ_N"/>
</dbReference>
<dbReference type="Pfam" id="PF02706">
    <property type="entry name" value="Wzz"/>
    <property type="match status" value="1"/>
</dbReference>
<evidence type="ECO:0000256" key="10">
    <source>
        <dbReference type="ARBA" id="ARBA00022777"/>
    </source>
</evidence>
<protein>
    <recommendedName>
        <fullName evidence="4">non-specific protein-tyrosine kinase</fullName>
        <ecNumber evidence="4">2.7.10.2</ecNumber>
    </recommendedName>
</protein>
<evidence type="ECO:0000256" key="3">
    <source>
        <dbReference type="ARBA" id="ARBA00008883"/>
    </source>
</evidence>
<evidence type="ECO:0000313" key="21">
    <source>
        <dbReference type="Proteomes" id="UP000712080"/>
    </source>
</evidence>
<organism evidence="20 21">
    <name type="scientific">Flavobacterium silvaticum</name>
    <dbReference type="NCBI Taxonomy" id="1852020"/>
    <lineage>
        <taxon>Bacteria</taxon>
        <taxon>Pseudomonadati</taxon>
        <taxon>Bacteroidota</taxon>
        <taxon>Flavobacteriia</taxon>
        <taxon>Flavobacteriales</taxon>
        <taxon>Flavobacteriaceae</taxon>
        <taxon>Flavobacterium</taxon>
    </lineage>
</organism>
<dbReference type="PANTHER" id="PTHR32309">
    <property type="entry name" value="TYROSINE-PROTEIN KINASE"/>
    <property type="match status" value="1"/>
</dbReference>
<keyword evidence="6" id="KW-0997">Cell inner membrane</keyword>
<name>A0A972FPJ1_9FLAO</name>
<keyword evidence="9" id="KW-0547">Nucleotide-binding</keyword>
<feature type="domain" description="AAA" evidence="18">
    <location>
        <begin position="603"/>
        <end position="738"/>
    </location>
</feature>
<evidence type="ECO:0000313" key="20">
    <source>
        <dbReference type="EMBL" id="NMH29493.1"/>
    </source>
</evidence>
<evidence type="ECO:0000256" key="15">
    <source>
        <dbReference type="ARBA" id="ARBA00051245"/>
    </source>
</evidence>
<dbReference type="PANTHER" id="PTHR32309:SF13">
    <property type="entry name" value="FERRIC ENTEROBACTIN TRANSPORT PROTEIN FEPE"/>
    <property type="match status" value="1"/>
</dbReference>
<evidence type="ECO:0000256" key="6">
    <source>
        <dbReference type="ARBA" id="ARBA00022519"/>
    </source>
</evidence>
<reference evidence="20" key="1">
    <citation type="submission" date="2020-02" db="EMBL/GenBank/DDBJ databases">
        <title>Flavobacterium sp. genome.</title>
        <authorList>
            <person name="Jung H.S."/>
            <person name="Baek J.H."/>
            <person name="Jeon C.O."/>
        </authorList>
    </citation>
    <scope>NUCLEOTIDE SEQUENCE</scope>
    <source>
        <strain evidence="20">SE-s28</strain>
    </source>
</reference>
<evidence type="ECO:0000256" key="1">
    <source>
        <dbReference type="ARBA" id="ARBA00004429"/>
    </source>
</evidence>
<proteinExistence type="inferred from homology"/>
<feature type="transmembrane region" description="Helical" evidence="16">
    <location>
        <begin position="38"/>
        <end position="56"/>
    </location>
</feature>
<dbReference type="GO" id="GO:0005886">
    <property type="term" value="C:plasma membrane"/>
    <property type="evidence" value="ECO:0007669"/>
    <property type="project" value="UniProtKB-SubCell"/>
</dbReference>
<dbReference type="InterPro" id="IPR005702">
    <property type="entry name" value="Wzc-like_C"/>
</dbReference>
<feature type="domain" description="Polysaccharide chain length determinant N-terminal" evidence="17">
    <location>
        <begin position="35"/>
        <end position="116"/>
    </location>
</feature>
<dbReference type="InterPro" id="IPR050445">
    <property type="entry name" value="Bact_polysacc_biosynth/exp"/>
</dbReference>
<evidence type="ECO:0000256" key="11">
    <source>
        <dbReference type="ARBA" id="ARBA00022840"/>
    </source>
</evidence>
<feature type="transmembrane region" description="Helical" evidence="16">
    <location>
        <begin position="503"/>
        <end position="523"/>
    </location>
</feature>
<evidence type="ECO:0000256" key="13">
    <source>
        <dbReference type="ARBA" id="ARBA00023136"/>
    </source>
</evidence>
<evidence type="ECO:0000256" key="4">
    <source>
        <dbReference type="ARBA" id="ARBA00011903"/>
    </source>
</evidence>